<evidence type="ECO:0000313" key="5">
    <source>
        <dbReference type="EMBL" id="ORZ31316.1"/>
    </source>
</evidence>
<keyword evidence="6" id="KW-1185">Reference proteome</keyword>
<keyword evidence="2" id="KW-0853">WD repeat</keyword>
<dbReference type="GO" id="GO:0048188">
    <property type="term" value="C:Set1C/COMPASS complex"/>
    <property type="evidence" value="ECO:0007669"/>
    <property type="project" value="InterPro"/>
</dbReference>
<evidence type="ECO:0000256" key="2">
    <source>
        <dbReference type="ARBA" id="ARBA00022574"/>
    </source>
</evidence>
<sequence>MCITVTHSGLLSVWNTTPKDKWSAFAPDFKEIEDNIEYEEQEDEFDLDPLADDPLIGKLEQFRGPDAAAQVATTATTAAAGGSASALPRSRSAVLDLVTIDDGGKDPTAAWARADPEADTLVAGSSWAIAVRLEDMASLPGYDHHLQHLHLYQDGGFAPGDAIPGQVGHAQMMGGEQPNELMASLASSAMGLVSVQKEEGAGKGSKRKRDE</sequence>
<accession>A0A1Y2H9Q7</accession>
<dbReference type="PANTHER" id="PTHR44040">
    <property type="entry name" value="RETINOBLASTOMA-BINDING PROTEIN 5"/>
    <property type="match status" value="1"/>
</dbReference>
<evidence type="ECO:0000256" key="4">
    <source>
        <dbReference type="ARBA" id="ARBA00023242"/>
    </source>
</evidence>
<proteinExistence type="predicted"/>
<organism evidence="5 6">
    <name type="scientific">Catenaria anguillulae PL171</name>
    <dbReference type="NCBI Taxonomy" id="765915"/>
    <lineage>
        <taxon>Eukaryota</taxon>
        <taxon>Fungi</taxon>
        <taxon>Fungi incertae sedis</taxon>
        <taxon>Blastocladiomycota</taxon>
        <taxon>Blastocladiomycetes</taxon>
        <taxon>Blastocladiales</taxon>
        <taxon>Catenariaceae</taxon>
        <taxon>Catenaria</taxon>
    </lineage>
</organism>
<comment type="caution">
    <text evidence="5">The sequence shown here is derived from an EMBL/GenBank/DDBJ whole genome shotgun (WGS) entry which is preliminary data.</text>
</comment>
<dbReference type="PANTHER" id="PTHR44040:SF1">
    <property type="entry name" value="RETINOBLASTOMA-BINDING PROTEIN 5"/>
    <property type="match status" value="1"/>
</dbReference>
<comment type="subcellular location">
    <subcellularLocation>
        <location evidence="1">Nucleus</location>
    </subcellularLocation>
</comment>
<evidence type="ECO:0000256" key="3">
    <source>
        <dbReference type="ARBA" id="ARBA00022737"/>
    </source>
</evidence>
<protein>
    <submittedName>
        <fullName evidence="5">Uncharacterized protein</fullName>
    </submittedName>
</protein>
<dbReference type="Proteomes" id="UP000193411">
    <property type="component" value="Unassembled WGS sequence"/>
</dbReference>
<gene>
    <name evidence="5" type="ORF">BCR44DRAFT_1442654</name>
</gene>
<keyword evidence="3" id="KW-0677">Repeat</keyword>
<dbReference type="AlphaFoldDB" id="A0A1Y2H9Q7"/>
<dbReference type="EMBL" id="MCFL01000062">
    <property type="protein sequence ID" value="ORZ31316.1"/>
    <property type="molecule type" value="Genomic_DNA"/>
</dbReference>
<name>A0A1Y2H9Q7_9FUNG</name>
<dbReference type="InterPro" id="IPR037850">
    <property type="entry name" value="RBBP5/Swd1"/>
</dbReference>
<evidence type="ECO:0000313" key="6">
    <source>
        <dbReference type="Proteomes" id="UP000193411"/>
    </source>
</evidence>
<dbReference type="STRING" id="765915.A0A1Y2H9Q7"/>
<keyword evidence="4" id="KW-0539">Nucleus</keyword>
<reference evidence="5 6" key="1">
    <citation type="submission" date="2016-07" db="EMBL/GenBank/DDBJ databases">
        <title>Pervasive Adenine N6-methylation of Active Genes in Fungi.</title>
        <authorList>
            <consortium name="DOE Joint Genome Institute"/>
            <person name="Mondo S.J."/>
            <person name="Dannebaum R.O."/>
            <person name="Kuo R.C."/>
            <person name="Labutti K."/>
            <person name="Haridas S."/>
            <person name="Kuo A."/>
            <person name="Salamov A."/>
            <person name="Ahrendt S.R."/>
            <person name="Lipzen A."/>
            <person name="Sullivan W."/>
            <person name="Andreopoulos W.B."/>
            <person name="Clum A."/>
            <person name="Lindquist E."/>
            <person name="Daum C."/>
            <person name="Ramamoorthy G.K."/>
            <person name="Gryganskyi A."/>
            <person name="Culley D."/>
            <person name="Magnuson J.K."/>
            <person name="James T.Y."/>
            <person name="O'Malley M.A."/>
            <person name="Stajich J.E."/>
            <person name="Spatafora J.W."/>
            <person name="Visel A."/>
            <person name="Grigoriev I.V."/>
        </authorList>
    </citation>
    <scope>NUCLEOTIDE SEQUENCE [LARGE SCALE GENOMIC DNA]</scope>
    <source>
        <strain evidence="5 6">PL171</strain>
    </source>
</reference>
<evidence type="ECO:0000256" key="1">
    <source>
        <dbReference type="ARBA" id="ARBA00004123"/>
    </source>
</evidence>